<dbReference type="GO" id="GO:0007015">
    <property type="term" value="P:actin filament organization"/>
    <property type="evidence" value="ECO:0007669"/>
    <property type="project" value="TreeGrafter"/>
</dbReference>
<proteinExistence type="predicted"/>
<dbReference type="PRINTS" id="PR00888">
    <property type="entry name" value="SM22CALPONIN"/>
</dbReference>
<dbReference type="InterPro" id="IPR001715">
    <property type="entry name" value="CH_dom"/>
</dbReference>
<sequence length="180" mass="20769">MNYLNYNRFADTPDQNASTNLDQDLRSSRSDKYAKSEPEVKAWLFKVLKLPQSRVDEYNSYNLDLMDILKDGELLCKLGLLLDLQNNPCSKYKNSKMPFVQMENISFYLKACELIGVPHDEIFQTVDLFEAKDPYQVIVTMISFSRRANENNKINFANVLGPKKAKVKPPVPKKPLRLSK</sequence>
<dbReference type="PROSITE" id="PS50021">
    <property type="entry name" value="CH"/>
    <property type="match status" value="1"/>
</dbReference>
<dbReference type="GO" id="GO:0051015">
    <property type="term" value="F:actin filament binding"/>
    <property type="evidence" value="ECO:0007669"/>
    <property type="project" value="TreeGrafter"/>
</dbReference>
<dbReference type="Gene3D" id="1.10.418.10">
    <property type="entry name" value="Calponin-like domain"/>
    <property type="match status" value="1"/>
</dbReference>
<dbReference type="EMBL" id="CAKXYY010000015">
    <property type="protein sequence ID" value="CAH2354305.1"/>
    <property type="molecule type" value="Genomic_DNA"/>
</dbReference>
<reference evidence="2" key="1">
    <citation type="submission" date="2022-03" db="EMBL/GenBank/DDBJ databases">
        <authorList>
            <person name="Legras J.-L."/>
            <person name="Devillers H."/>
            <person name="Grondin C."/>
        </authorList>
    </citation>
    <scope>NUCLEOTIDE SEQUENCE</scope>
    <source>
        <strain evidence="2">CLIB 1423</strain>
    </source>
</reference>
<dbReference type="Pfam" id="PF00307">
    <property type="entry name" value="CH"/>
    <property type="match status" value="1"/>
</dbReference>
<dbReference type="Proteomes" id="UP000837801">
    <property type="component" value="Unassembled WGS sequence"/>
</dbReference>
<dbReference type="SMART" id="SM00033">
    <property type="entry name" value="CH"/>
    <property type="match status" value="1"/>
</dbReference>
<dbReference type="PANTHER" id="PTHR47385:SF14">
    <property type="entry name" value="TRANSGELIN"/>
    <property type="match status" value="1"/>
</dbReference>
<comment type="caution">
    <text evidence="2">The sequence shown here is derived from an EMBL/GenBank/DDBJ whole genome shotgun (WGS) entry which is preliminary data.</text>
</comment>
<dbReference type="AlphaFoldDB" id="A0A9P0QTK5"/>
<dbReference type="InterPro" id="IPR003096">
    <property type="entry name" value="SM22_calponin"/>
</dbReference>
<protein>
    <submittedName>
        <fullName evidence="2">Transgelin</fullName>
    </submittedName>
</protein>
<evidence type="ECO:0000259" key="1">
    <source>
        <dbReference type="PROSITE" id="PS50021"/>
    </source>
</evidence>
<accession>A0A9P0QTK5</accession>
<dbReference type="SUPFAM" id="SSF47576">
    <property type="entry name" value="Calponin-homology domain, CH-domain"/>
    <property type="match status" value="1"/>
</dbReference>
<name>A0A9P0QTK5_9ASCO</name>
<keyword evidence="3" id="KW-1185">Reference proteome</keyword>
<dbReference type="InterPro" id="IPR050606">
    <property type="entry name" value="Calponin-like"/>
</dbReference>
<dbReference type="OrthoDB" id="21595at2759"/>
<dbReference type="InterPro" id="IPR036872">
    <property type="entry name" value="CH_dom_sf"/>
</dbReference>
<organism evidence="2 3">
    <name type="scientific">[Candida] railenensis</name>
    <dbReference type="NCBI Taxonomy" id="45579"/>
    <lineage>
        <taxon>Eukaryota</taxon>
        <taxon>Fungi</taxon>
        <taxon>Dikarya</taxon>
        <taxon>Ascomycota</taxon>
        <taxon>Saccharomycotina</taxon>
        <taxon>Pichiomycetes</taxon>
        <taxon>Debaryomycetaceae</taxon>
        <taxon>Kurtzmaniella</taxon>
    </lineage>
</organism>
<dbReference type="PANTHER" id="PTHR47385">
    <property type="entry name" value="CALPONIN"/>
    <property type="match status" value="1"/>
</dbReference>
<evidence type="ECO:0000313" key="2">
    <source>
        <dbReference type="EMBL" id="CAH2354305.1"/>
    </source>
</evidence>
<dbReference type="GO" id="GO:0015629">
    <property type="term" value="C:actin cytoskeleton"/>
    <property type="evidence" value="ECO:0007669"/>
    <property type="project" value="TreeGrafter"/>
</dbReference>
<evidence type="ECO:0000313" key="3">
    <source>
        <dbReference type="Proteomes" id="UP000837801"/>
    </source>
</evidence>
<gene>
    <name evidence="2" type="ORF">CLIB1423_15S03158</name>
</gene>
<feature type="domain" description="Calponin-homology (CH)" evidence="1">
    <location>
        <begin position="34"/>
        <end position="150"/>
    </location>
</feature>